<dbReference type="Gene3D" id="3.40.50.1820">
    <property type="entry name" value="alpha/beta hydrolase"/>
    <property type="match status" value="1"/>
</dbReference>
<dbReference type="Proteomes" id="UP000241818">
    <property type="component" value="Unassembled WGS sequence"/>
</dbReference>
<dbReference type="Pfam" id="PF00561">
    <property type="entry name" value="Abhydrolase_1"/>
    <property type="match status" value="1"/>
</dbReference>
<sequence length="389" mass="41748">MPLRGFIPGLFESPAAPRNTGFIISSSVVATLAILTIGRLALQTTPPKTIPSPRTTQLPHLSKDEQDALPYPPDVFPGARDVGSPYGTIRVYEWGPESGRKVLLIPGISTPCVSMGGIAEGLVDHGCRVMVLDLFGRGYSDGVADLPHDSRLYATEILLAITSSPLSWTPEGFSLIGYSLGGGIVADFASCFPSLVRGLVLLAPAGQLRSHHFGWQSRLLYSRLLPMGLLQRIVRGRLTGGGGSSSSGPASSDPTTAVGEEIRGARDPVFESAPLSRKRPWLTVGPAVEWQLQNHAGFVNAFVRSIQCSSIAATNETREAWAKLGQREDKVLIFAGSTDPIILPHELEADATEIIGKDKIEWRVIDGGHEFPLTRAEEVVKEICGVWGL</sequence>
<dbReference type="InterPro" id="IPR029058">
    <property type="entry name" value="AB_hydrolase_fold"/>
</dbReference>
<name>A0A2T3BEQ6_AMORE</name>
<dbReference type="GeneID" id="36575342"/>
<organism evidence="2 3">
    <name type="scientific">Amorphotheca resinae ATCC 22711</name>
    <dbReference type="NCBI Taxonomy" id="857342"/>
    <lineage>
        <taxon>Eukaryota</taxon>
        <taxon>Fungi</taxon>
        <taxon>Dikarya</taxon>
        <taxon>Ascomycota</taxon>
        <taxon>Pezizomycotina</taxon>
        <taxon>Leotiomycetes</taxon>
        <taxon>Helotiales</taxon>
        <taxon>Amorphothecaceae</taxon>
        <taxon>Amorphotheca</taxon>
    </lineage>
</organism>
<dbReference type="InParanoid" id="A0A2T3BEQ6"/>
<proteinExistence type="predicted"/>
<dbReference type="EMBL" id="KZ679006">
    <property type="protein sequence ID" value="PSS27881.1"/>
    <property type="molecule type" value="Genomic_DNA"/>
</dbReference>
<dbReference type="RefSeq" id="XP_024725406.1">
    <property type="nucleotide sequence ID" value="XM_024867261.1"/>
</dbReference>
<dbReference type="AlphaFoldDB" id="A0A2T3BEQ6"/>
<dbReference type="InterPro" id="IPR000073">
    <property type="entry name" value="AB_hydrolase_1"/>
</dbReference>
<dbReference type="PRINTS" id="PR00111">
    <property type="entry name" value="ABHYDROLASE"/>
</dbReference>
<dbReference type="STRING" id="857342.A0A2T3BEQ6"/>
<reference evidence="2 3" key="1">
    <citation type="journal article" date="2018" name="New Phytol.">
        <title>Comparative genomics and transcriptomics depict ericoid mycorrhizal fungi as versatile saprotrophs and plant mutualists.</title>
        <authorList>
            <person name="Martino E."/>
            <person name="Morin E."/>
            <person name="Grelet G.A."/>
            <person name="Kuo A."/>
            <person name="Kohler A."/>
            <person name="Daghino S."/>
            <person name="Barry K.W."/>
            <person name="Cichocki N."/>
            <person name="Clum A."/>
            <person name="Dockter R.B."/>
            <person name="Hainaut M."/>
            <person name="Kuo R.C."/>
            <person name="LaButti K."/>
            <person name="Lindahl B.D."/>
            <person name="Lindquist E.A."/>
            <person name="Lipzen A."/>
            <person name="Khouja H.R."/>
            <person name="Magnuson J."/>
            <person name="Murat C."/>
            <person name="Ohm R.A."/>
            <person name="Singer S.W."/>
            <person name="Spatafora J.W."/>
            <person name="Wang M."/>
            <person name="Veneault-Fourrey C."/>
            <person name="Henrissat B."/>
            <person name="Grigoriev I.V."/>
            <person name="Martin F.M."/>
            <person name="Perotto S."/>
        </authorList>
    </citation>
    <scope>NUCLEOTIDE SEQUENCE [LARGE SCALE GENOMIC DNA]</scope>
    <source>
        <strain evidence="2 3">ATCC 22711</strain>
    </source>
</reference>
<evidence type="ECO:0000313" key="2">
    <source>
        <dbReference type="EMBL" id="PSS27881.1"/>
    </source>
</evidence>
<keyword evidence="3" id="KW-1185">Reference proteome</keyword>
<dbReference type="PANTHER" id="PTHR43798">
    <property type="entry name" value="MONOACYLGLYCEROL LIPASE"/>
    <property type="match status" value="1"/>
</dbReference>
<dbReference type="GO" id="GO:0016020">
    <property type="term" value="C:membrane"/>
    <property type="evidence" value="ECO:0007669"/>
    <property type="project" value="TreeGrafter"/>
</dbReference>
<feature type="domain" description="AB hydrolase-1" evidence="1">
    <location>
        <begin position="102"/>
        <end position="374"/>
    </location>
</feature>
<accession>A0A2T3BEQ6</accession>
<dbReference type="PANTHER" id="PTHR43798:SF33">
    <property type="entry name" value="HYDROLASE, PUTATIVE (AFU_ORTHOLOGUE AFUA_2G14860)-RELATED"/>
    <property type="match status" value="1"/>
</dbReference>
<protein>
    <recommendedName>
        <fullName evidence="1">AB hydrolase-1 domain-containing protein</fullName>
    </recommendedName>
</protein>
<evidence type="ECO:0000259" key="1">
    <source>
        <dbReference type="Pfam" id="PF00561"/>
    </source>
</evidence>
<dbReference type="OrthoDB" id="408373at2759"/>
<evidence type="ECO:0000313" key="3">
    <source>
        <dbReference type="Proteomes" id="UP000241818"/>
    </source>
</evidence>
<dbReference type="InterPro" id="IPR050266">
    <property type="entry name" value="AB_hydrolase_sf"/>
</dbReference>
<dbReference type="SUPFAM" id="SSF53474">
    <property type="entry name" value="alpha/beta-Hydrolases"/>
    <property type="match status" value="1"/>
</dbReference>
<gene>
    <name evidence="2" type="ORF">M430DRAFT_38600</name>
</gene>